<keyword evidence="12" id="KW-0665">Pyrimidine biosynthesis</keyword>
<evidence type="ECO:0000313" key="18">
    <source>
        <dbReference type="EMBL" id="OGG80425.1"/>
    </source>
</evidence>
<dbReference type="InterPro" id="IPR005483">
    <property type="entry name" value="CPSase_dom"/>
</dbReference>
<evidence type="ECO:0000256" key="14">
    <source>
        <dbReference type="ARBA" id="ARBA00047359"/>
    </source>
</evidence>
<keyword evidence="9 15" id="KW-0547">Nucleotide-binding</keyword>
<dbReference type="Gene3D" id="1.10.1030.10">
    <property type="entry name" value="Carbamoyl-phosphate synthetase, large subunit oligomerisation domain"/>
    <property type="match status" value="1"/>
</dbReference>
<dbReference type="InterPro" id="IPR013815">
    <property type="entry name" value="ATP_grasp_subdomain_1"/>
</dbReference>
<dbReference type="FunFam" id="3.30.470.20:FF:000001">
    <property type="entry name" value="Carbamoyl-phosphate synthase large chain"/>
    <property type="match status" value="1"/>
</dbReference>
<dbReference type="InterPro" id="IPR016185">
    <property type="entry name" value="PreATP-grasp_dom_sf"/>
</dbReference>
<evidence type="ECO:0000256" key="7">
    <source>
        <dbReference type="ARBA" id="ARBA00022723"/>
    </source>
</evidence>
<dbReference type="NCBIfam" id="NF009455">
    <property type="entry name" value="PRK12815.1"/>
    <property type="match status" value="1"/>
</dbReference>
<keyword evidence="11" id="KW-0460">Magnesium</keyword>
<comment type="similarity">
    <text evidence="3">Belongs to the CarB family.</text>
</comment>
<evidence type="ECO:0000259" key="16">
    <source>
        <dbReference type="PROSITE" id="PS50975"/>
    </source>
</evidence>
<dbReference type="Pfam" id="PF02786">
    <property type="entry name" value="CPSase_L_D2"/>
    <property type="match status" value="2"/>
</dbReference>
<dbReference type="CDD" id="cd01423">
    <property type="entry name" value="MGS_CPS_I_III"/>
    <property type="match status" value="1"/>
</dbReference>
<evidence type="ECO:0000256" key="11">
    <source>
        <dbReference type="ARBA" id="ARBA00022842"/>
    </source>
</evidence>
<dbReference type="InterPro" id="IPR036914">
    <property type="entry name" value="MGS-like_dom_sf"/>
</dbReference>
<dbReference type="NCBIfam" id="NF003671">
    <property type="entry name" value="PRK05294.1"/>
    <property type="match status" value="1"/>
</dbReference>
<organism evidence="18 19">
    <name type="scientific">Candidatus Kaiserbacteria bacterium RIFCSPLOWO2_01_FULL_54_13</name>
    <dbReference type="NCBI Taxonomy" id="1798512"/>
    <lineage>
        <taxon>Bacteria</taxon>
        <taxon>Candidatus Kaiseribacteriota</taxon>
    </lineage>
</organism>
<dbReference type="GO" id="GO:0004087">
    <property type="term" value="F:carbamoyl-phosphate synthase (ammonia) activity"/>
    <property type="evidence" value="ECO:0007669"/>
    <property type="project" value="UniProtKB-EC"/>
</dbReference>
<dbReference type="InterPro" id="IPR005480">
    <property type="entry name" value="CPSase_lsu_oligo"/>
</dbReference>
<dbReference type="Pfam" id="PF02787">
    <property type="entry name" value="CPSase_L_D3"/>
    <property type="match status" value="1"/>
</dbReference>
<dbReference type="Pfam" id="PF25596">
    <property type="entry name" value="CPSase_L_D1"/>
    <property type="match status" value="2"/>
</dbReference>
<dbReference type="PROSITE" id="PS00867">
    <property type="entry name" value="CPSASE_2"/>
    <property type="match status" value="2"/>
</dbReference>
<evidence type="ECO:0000256" key="3">
    <source>
        <dbReference type="ARBA" id="ARBA00009799"/>
    </source>
</evidence>
<dbReference type="InterPro" id="IPR058047">
    <property type="entry name" value="CPSase_preATP-grasp"/>
</dbReference>
<evidence type="ECO:0000256" key="15">
    <source>
        <dbReference type="PROSITE-ProRule" id="PRU00409"/>
    </source>
</evidence>
<name>A0A1F6F3K1_9BACT</name>
<dbReference type="Gene3D" id="3.40.50.20">
    <property type="match status" value="2"/>
</dbReference>
<dbReference type="SMART" id="SM01096">
    <property type="entry name" value="CPSase_L_D3"/>
    <property type="match status" value="1"/>
</dbReference>
<evidence type="ECO:0000256" key="2">
    <source>
        <dbReference type="ARBA" id="ARBA00004730"/>
    </source>
</evidence>
<protein>
    <submittedName>
        <fullName evidence="18">Carbamoyl phosphate synthase large subunit</fullName>
    </submittedName>
</protein>
<evidence type="ECO:0000256" key="9">
    <source>
        <dbReference type="ARBA" id="ARBA00022741"/>
    </source>
</evidence>
<keyword evidence="10 15" id="KW-0067">ATP-binding</keyword>
<dbReference type="GO" id="GO:0004088">
    <property type="term" value="F:carbamoyl-phosphate synthase (glutamine-hydrolyzing) activity"/>
    <property type="evidence" value="ECO:0007669"/>
    <property type="project" value="TreeGrafter"/>
</dbReference>
<dbReference type="FunFam" id="3.40.50.20:FF:000001">
    <property type="entry name" value="Carbamoyl-phosphate synthase large chain"/>
    <property type="match status" value="1"/>
</dbReference>
<dbReference type="PANTHER" id="PTHR11405:SF53">
    <property type="entry name" value="CARBAMOYL-PHOSPHATE SYNTHASE [AMMONIA], MITOCHONDRIAL"/>
    <property type="match status" value="1"/>
</dbReference>
<evidence type="ECO:0000259" key="17">
    <source>
        <dbReference type="PROSITE" id="PS51855"/>
    </source>
</evidence>
<feature type="domain" description="ATP-grasp" evidence="16">
    <location>
        <begin position="662"/>
        <end position="853"/>
    </location>
</feature>
<sequence>MKKPKKVLILGSGGLKIGQAGEFDYSGSQAIKALKEEGVKVVLINPNIATIQTDEKLADTVYFLPLTEHFATQVIKKERPDSILLSFGGQTALNLGLALEKGGVLKKYKVRVLGTPVSTIRDTEDRDFFVRRLKEIGVSTPRSHAASNIRNALKAAEEIGYPVMVRAGFALGGEGSGVVRDAKTLAEKLKEVFRSTPQVLIEEYVGGWKEIEYEVVRDRADNCITVCNMENIDPMGIHTGESMVVAPSQTLTNEEYHRLREIAIRVVRHLGVVGECNIQYALHPKTGDYRVIEVNARLSRSSALASKATGYPLAFVAAKLALGYTLPELKNSVTQTTTACFEPALDYLVLKLPRWDLTKFEHAAPRIGTEMKSVGEVMAVGRSFEEVLQKALRMLATPLDKKYLTGQVGAYLEEIKHPTTNRLFAIFGALRKNVSVKKLHALSGIDPWFLEKMKNIVKFEQALSRRRLDSAALRKAKQLGFSDVQIATSKHSTPDKIRALRKKYGVLPAIKQIDTLAGEFPAKTNYLYLTYHGEEHDVVPAKRSAVVLGSGPYAIGSSVEFDWSGVQALQTLSERKYQTIMVNYNPETVSTDYDMSDRLYFEELSLERVLDIIEFERPKGVVVSTGGQIPNNLALPLHRHGARIFGTHPTNIDRAENRHTFSKLLDKLNVDQPPWAELRTLPSALKAAERIGYPVLVRPSYVLSGAAMSVAINRESLAKYLKRATDVSPEHPVVISKFIENAREIEIDGVAAKGKLMVYAITEHIENAGTHSGDATVVLPPQRTYLETIRRAKDITKQIIRKLKITGPFNIQFIAKDNRLQVIECNVRASRSFPFVSKVTGYNFIDIATRAMLGENVAGRYRTLDLDHIAVKSPQFSYGRIKGADPTSRVEMASTGEVACFGDTFGEALLKSMMAAGFRLPKSRRSGRDPDRASRASGNNILLSIGGEESKLKLLASVETLAGMGFRIHATENTADFFAEHGITCDKVWKISSKREPSVLHLIENGKVDLIVNIPTRAFERENTDGFMIRRKAVDMNIPLITNRQLAEAFVTALAEQRGNGLKTKSWAEYRAVV</sequence>
<evidence type="ECO:0000256" key="8">
    <source>
        <dbReference type="ARBA" id="ARBA00022737"/>
    </source>
</evidence>
<dbReference type="Gene3D" id="3.30.1490.20">
    <property type="entry name" value="ATP-grasp fold, A domain"/>
    <property type="match status" value="1"/>
</dbReference>
<dbReference type="GO" id="GO:0046872">
    <property type="term" value="F:metal ion binding"/>
    <property type="evidence" value="ECO:0007669"/>
    <property type="project" value="UniProtKB-KW"/>
</dbReference>
<dbReference type="EMBL" id="MFLZ01000008">
    <property type="protein sequence ID" value="OGG80425.1"/>
    <property type="molecule type" value="Genomic_DNA"/>
</dbReference>
<comment type="caution">
    <text evidence="18">The sequence shown here is derived from an EMBL/GenBank/DDBJ whole genome shotgun (WGS) entry which is preliminary data.</text>
</comment>
<dbReference type="PROSITE" id="PS00866">
    <property type="entry name" value="CPSASE_1"/>
    <property type="match status" value="1"/>
</dbReference>
<evidence type="ECO:0000256" key="5">
    <source>
        <dbReference type="ARBA" id="ARBA00022598"/>
    </source>
</evidence>
<reference evidence="18 19" key="1">
    <citation type="journal article" date="2016" name="Nat. Commun.">
        <title>Thousands of microbial genomes shed light on interconnected biogeochemical processes in an aquifer system.</title>
        <authorList>
            <person name="Anantharaman K."/>
            <person name="Brown C.T."/>
            <person name="Hug L.A."/>
            <person name="Sharon I."/>
            <person name="Castelle C.J."/>
            <person name="Probst A.J."/>
            <person name="Thomas B.C."/>
            <person name="Singh A."/>
            <person name="Wilkins M.J."/>
            <person name="Karaoz U."/>
            <person name="Brodie E.L."/>
            <person name="Williams K.H."/>
            <person name="Hubbard S.S."/>
            <person name="Banfield J.F."/>
        </authorList>
    </citation>
    <scope>NUCLEOTIDE SEQUENCE [LARGE SCALE GENOMIC DNA]</scope>
</reference>
<dbReference type="InterPro" id="IPR011607">
    <property type="entry name" value="MGS-like_dom"/>
</dbReference>
<dbReference type="PROSITE" id="PS50975">
    <property type="entry name" value="ATP_GRASP"/>
    <property type="match status" value="2"/>
</dbReference>
<dbReference type="GO" id="GO:0006526">
    <property type="term" value="P:L-arginine biosynthetic process"/>
    <property type="evidence" value="ECO:0007669"/>
    <property type="project" value="UniProtKB-KW"/>
</dbReference>
<dbReference type="InterPro" id="IPR005479">
    <property type="entry name" value="CPAse_ATP-bd"/>
</dbReference>
<evidence type="ECO:0000256" key="1">
    <source>
        <dbReference type="ARBA" id="ARBA00001936"/>
    </source>
</evidence>
<keyword evidence="6" id="KW-0028">Amino-acid biosynthesis</keyword>
<keyword evidence="7" id="KW-0479">Metal-binding</keyword>
<dbReference type="GO" id="GO:0006541">
    <property type="term" value="P:glutamine metabolic process"/>
    <property type="evidence" value="ECO:0007669"/>
    <property type="project" value="TreeGrafter"/>
</dbReference>
<evidence type="ECO:0000256" key="13">
    <source>
        <dbReference type="ARBA" id="ARBA00023211"/>
    </source>
</evidence>
<dbReference type="PANTHER" id="PTHR11405">
    <property type="entry name" value="CARBAMOYLTRANSFERASE FAMILY MEMBER"/>
    <property type="match status" value="1"/>
</dbReference>
<keyword evidence="4" id="KW-0055">Arginine biosynthesis</keyword>
<dbReference type="InterPro" id="IPR036897">
    <property type="entry name" value="CarbamoylP_synth_lsu_oligo_sf"/>
</dbReference>
<dbReference type="InterPro" id="IPR006275">
    <property type="entry name" value="CPSase_lsu"/>
</dbReference>
<dbReference type="SUPFAM" id="SSF52440">
    <property type="entry name" value="PreATP-grasp domain"/>
    <property type="match status" value="2"/>
</dbReference>
<dbReference type="GO" id="GO:0005524">
    <property type="term" value="F:ATP binding"/>
    <property type="evidence" value="ECO:0007669"/>
    <property type="project" value="UniProtKB-UniRule"/>
</dbReference>
<dbReference type="Proteomes" id="UP000177372">
    <property type="component" value="Unassembled WGS sequence"/>
</dbReference>
<gene>
    <name evidence="18" type="ORF">A3A39_02620</name>
</gene>
<dbReference type="PROSITE" id="PS51855">
    <property type="entry name" value="MGS"/>
    <property type="match status" value="1"/>
</dbReference>
<dbReference type="SMART" id="SM00851">
    <property type="entry name" value="MGS"/>
    <property type="match status" value="1"/>
</dbReference>
<keyword evidence="5" id="KW-0436">Ligase</keyword>
<comment type="cofactor">
    <cofactor evidence="1">
        <name>Mn(2+)</name>
        <dbReference type="ChEBI" id="CHEBI:29035"/>
    </cofactor>
</comment>
<dbReference type="GO" id="GO:0006221">
    <property type="term" value="P:pyrimidine nucleotide biosynthetic process"/>
    <property type="evidence" value="ECO:0007669"/>
    <property type="project" value="UniProtKB-KW"/>
</dbReference>
<evidence type="ECO:0000256" key="4">
    <source>
        <dbReference type="ARBA" id="ARBA00022571"/>
    </source>
</evidence>
<dbReference type="Pfam" id="PF02142">
    <property type="entry name" value="MGS"/>
    <property type="match status" value="1"/>
</dbReference>
<keyword evidence="8" id="KW-0677">Repeat</keyword>
<dbReference type="GO" id="GO:0005737">
    <property type="term" value="C:cytoplasm"/>
    <property type="evidence" value="ECO:0007669"/>
    <property type="project" value="TreeGrafter"/>
</dbReference>
<comment type="catalytic activity">
    <reaction evidence="14">
        <text>hydrogencarbonate + NH4(+) + 2 ATP = carbamoyl phosphate + 2 ADP + phosphate + 2 H(+)</text>
        <dbReference type="Rhea" id="RHEA:18029"/>
        <dbReference type="ChEBI" id="CHEBI:15378"/>
        <dbReference type="ChEBI" id="CHEBI:17544"/>
        <dbReference type="ChEBI" id="CHEBI:28938"/>
        <dbReference type="ChEBI" id="CHEBI:30616"/>
        <dbReference type="ChEBI" id="CHEBI:43474"/>
        <dbReference type="ChEBI" id="CHEBI:58228"/>
        <dbReference type="ChEBI" id="CHEBI:456216"/>
        <dbReference type="EC" id="6.3.4.16"/>
    </reaction>
</comment>
<proteinExistence type="inferred from homology"/>
<dbReference type="FunFam" id="3.40.50.20:FF:000002">
    <property type="entry name" value="Carbamoyl-phosphate synthase large chain"/>
    <property type="match status" value="1"/>
</dbReference>
<feature type="domain" description="MGS-like" evidence="17">
    <location>
        <begin position="931"/>
        <end position="1074"/>
    </location>
</feature>
<dbReference type="SUPFAM" id="SSF52335">
    <property type="entry name" value="Methylglyoxal synthase-like"/>
    <property type="match status" value="1"/>
</dbReference>
<evidence type="ECO:0000256" key="6">
    <source>
        <dbReference type="ARBA" id="ARBA00022605"/>
    </source>
</evidence>
<dbReference type="Gene3D" id="3.40.50.1380">
    <property type="entry name" value="Methylglyoxal synthase-like domain"/>
    <property type="match status" value="1"/>
</dbReference>
<dbReference type="STRING" id="1798512.A3A39_02620"/>
<dbReference type="FunFam" id="1.10.1030.10:FF:000002">
    <property type="entry name" value="Carbamoyl-phosphate synthase large chain"/>
    <property type="match status" value="1"/>
</dbReference>
<accession>A0A1F6F3K1</accession>
<dbReference type="SUPFAM" id="SSF48108">
    <property type="entry name" value="Carbamoyl phosphate synthetase, large subunit connection domain"/>
    <property type="match status" value="1"/>
</dbReference>
<dbReference type="SUPFAM" id="SSF56059">
    <property type="entry name" value="Glutathione synthetase ATP-binding domain-like"/>
    <property type="match status" value="2"/>
</dbReference>
<evidence type="ECO:0000256" key="10">
    <source>
        <dbReference type="ARBA" id="ARBA00022840"/>
    </source>
</evidence>
<feature type="domain" description="ATP-grasp" evidence="16">
    <location>
        <begin position="130"/>
        <end position="322"/>
    </location>
</feature>
<dbReference type="Gene3D" id="3.30.470.20">
    <property type="entry name" value="ATP-grasp fold, B domain"/>
    <property type="match status" value="2"/>
</dbReference>
<keyword evidence="13" id="KW-0464">Manganese</keyword>
<evidence type="ECO:0000256" key="12">
    <source>
        <dbReference type="ARBA" id="ARBA00022975"/>
    </source>
</evidence>
<dbReference type="InterPro" id="IPR011761">
    <property type="entry name" value="ATP-grasp"/>
</dbReference>
<dbReference type="PRINTS" id="PR00098">
    <property type="entry name" value="CPSASE"/>
</dbReference>
<dbReference type="AlphaFoldDB" id="A0A1F6F3K1"/>
<dbReference type="FunFam" id="3.30.470.20:FF:000051">
    <property type="entry name" value="Carbamoyl phosphate synthetase II"/>
    <property type="match status" value="1"/>
</dbReference>
<evidence type="ECO:0000313" key="19">
    <source>
        <dbReference type="Proteomes" id="UP000177372"/>
    </source>
</evidence>
<comment type="pathway">
    <text evidence="2">Amino-acid biosynthesis; L-arginine biosynthesis.</text>
</comment>
<dbReference type="NCBIfam" id="TIGR01369">
    <property type="entry name" value="CPSaseII_lrg"/>
    <property type="match status" value="1"/>
</dbReference>
<dbReference type="FunFam" id="3.30.1490.20:FF:000001">
    <property type="entry name" value="Carbamoyl-phosphate synthase large chain"/>
    <property type="match status" value="1"/>
</dbReference>